<dbReference type="InterPro" id="IPR023213">
    <property type="entry name" value="CAT-like_dom_sf"/>
</dbReference>
<feature type="compositionally biased region" description="Low complexity" evidence="9">
    <location>
        <begin position="1"/>
        <end position="10"/>
    </location>
</feature>
<dbReference type="PANTHER" id="PTHR22589">
    <property type="entry name" value="CARNITINE O-ACYLTRANSFERASE"/>
    <property type="match status" value="1"/>
</dbReference>
<dbReference type="InterPro" id="IPR039551">
    <property type="entry name" value="Cho/carn_acyl_trans"/>
</dbReference>
<dbReference type="GO" id="GO:0004095">
    <property type="term" value="F:carnitine O-palmitoyltransferase activity"/>
    <property type="evidence" value="ECO:0000318"/>
    <property type="project" value="GO_Central"/>
</dbReference>
<dbReference type="Pfam" id="PF04695">
    <property type="entry name" value="Pex14_N"/>
    <property type="match status" value="1"/>
</dbReference>
<keyword evidence="11" id="KW-1185">Reference proteome</keyword>
<evidence type="ECO:0000256" key="3">
    <source>
        <dbReference type="ARBA" id="ARBA00022448"/>
    </source>
</evidence>
<dbReference type="Proteomes" id="UP000005239">
    <property type="component" value="Unassembled WGS sequence"/>
</dbReference>
<dbReference type="Pfam" id="PF00755">
    <property type="entry name" value="Carn_acyltransf"/>
    <property type="match status" value="1"/>
</dbReference>
<dbReference type="InterPro" id="IPR000542">
    <property type="entry name" value="Carn_acyl_trans"/>
</dbReference>
<dbReference type="FunFam" id="3.30.559.10:FF:000202">
    <property type="entry name" value="Carnitine Palmitoyl Transferase"/>
    <property type="match status" value="1"/>
</dbReference>
<accession>A0A2A6BH55</accession>
<dbReference type="GO" id="GO:0005739">
    <property type="term" value="C:mitochondrion"/>
    <property type="evidence" value="ECO:0000318"/>
    <property type="project" value="GO_Central"/>
</dbReference>
<dbReference type="GO" id="GO:0006635">
    <property type="term" value="P:fatty acid beta-oxidation"/>
    <property type="evidence" value="ECO:0000318"/>
    <property type="project" value="GO_Central"/>
</dbReference>
<dbReference type="InterPro" id="IPR006785">
    <property type="entry name" value="Pex14_N"/>
</dbReference>
<evidence type="ECO:0000256" key="5">
    <source>
        <dbReference type="ARBA" id="ARBA00022832"/>
    </source>
</evidence>
<evidence type="ECO:0000256" key="4">
    <source>
        <dbReference type="ARBA" id="ARBA00022679"/>
    </source>
</evidence>
<proteinExistence type="inferred from homology"/>
<dbReference type="PROSITE" id="PS00440">
    <property type="entry name" value="ACYLTRANSF_C_2"/>
    <property type="match status" value="1"/>
</dbReference>
<feature type="compositionally biased region" description="Acidic residues" evidence="9">
    <location>
        <begin position="900"/>
        <end position="911"/>
    </location>
</feature>
<dbReference type="FunFam" id="1.20.1280.180:FF:000005">
    <property type="entry name" value="Prx-14"/>
    <property type="match status" value="1"/>
</dbReference>
<evidence type="ECO:0000313" key="10">
    <source>
        <dbReference type="EnsemblMetazoa" id="PPA42907.1"/>
    </source>
</evidence>
<evidence type="ECO:0000256" key="1">
    <source>
        <dbReference type="ARBA" id="ARBA00005005"/>
    </source>
</evidence>
<reference evidence="10" key="2">
    <citation type="submission" date="2022-06" db="UniProtKB">
        <authorList>
            <consortium name="EnsemblMetazoa"/>
        </authorList>
    </citation>
    <scope>IDENTIFICATION</scope>
    <source>
        <strain evidence="10">PS312</strain>
    </source>
</reference>
<dbReference type="AlphaFoldDB" id="A0A2A6BH55"/>
<feature type="region of interest" description="Disordered" evidence="9">
    <location>
        <begin position="1"/>
        <end position="23"/>
    </location>
</feature>
<protein>
    <submittedName>
        <fullName evidence="10">Prx-14</fullName>
    </submittedName>
</protein>
<sequence>MHRSRSAALSVRRRLGDQNRGKHSLTGDDYQFIHKSAIPSYHFQKSLRRLPIPKLPETCNRYLASAKAVLSPAQFSQTEKLLRDFEKGDGPALQADLLAYDKAHKDSSYISEPWFDIYLRARVPIAVNYNPFMMYAPDPDPKFMDQLTRATNLVISYARFKRALDTNVLGPEVFHLNPAKSDNNKFRTVCRMLPESLSWFGAVAFKAFPLDMSQYKSLFNGSRIPKKGKDVLYNDASQKHFVAMRKGRFYAVRLFDDNGAVLPAAEVQASLAWVLQQGALPGGASEAVGSLTTMERDEWARAREQLEGEGNGQSLKQIDGALFTLCLDDLATDDHKRLVQSLLIGDDAANRWFDKCFQLIVDGNGQATLNFEHSWGDGVAVLRLMEESFKDSNKHHFVSPDDKIEGVRGGAVEEIKFKLSDSLKQTIQGAQKKHAAANSDLDFATVQYTGMTRDSIKKFKVSPDSLMQLALQMSFHSLYKEFVPTYESCSTAAFLKGRTECMRSATSATRAATEAIANGAKGADAKALIAQCSAVHSNLVKEASMGQGFDRHLLGLRITAERAGRAPHDFYASEAHARMGHFTLSTSTLSTETLVFGGFGPVVPDGFGVGYNVIGSMLGAVITSNKSHRDARQFGDALHKSLDELKSILEKKEMETGGLREDMVEAARKFMTTSKVRDSPYEEQKTFLLSKGVTEAEIEEARRLVLEKGGGEGVTVAYQTHYGGGAPPAYYFPPQPPQNRFVSTAQSVLVIGSVTYAGYKLLRSWVLPKFFDIPDPAAEEARRLQEQVTELQNSVKFVMDSVAQTARVLAEQQNEVSRALVNLHSRDADLSRIETGISTIRSLLLNQNQFAAPVIKPTSLSIPDWQKALKEKNEEDVRSIADSVLNGGYSTPPANMRDVEPEDEEENHLDH</sequence>
<dbReference type="Gene3D" id="1.20.1280.180">
    <property type="match status" value="1"/>
</dbReference>
<feature type="region of interest" description="Disordered" evidence="9">
    <location>
        <begin position="883"/>
        <end position="911"/>
    </location>
</feature>
<dbReference type="EnsemblMetazoa" id="PPA42907.1">
    <property type="protein sequence ID" value="PPA42907.1"/>
    <property type="gene ID" value="WBGene00281276"/>
</dbReference>
<dbReference type="Gene3D" id="1.10.10.10">
    <property type="entry name" value="Winged helix-like DNA-binding domain superfamily/Winged helix DNA-binding domain"/>
    <property type="match status" value="1"/>
</dbReference>
<dbReference type="InterPro" id="IPR042231">
    <property type="entry name" value="Cho/carn_acyl_trans_2"/>
</dbReference>
<name>A0A2A6BH55_PRIPA</name>
<dbReference type="Gene3D" id="3.30.559.10">
    <property type="entry name" value="Chloramphenicol acetyltransferase-like domain"/>
    <property type="match status" value="1"/>
</dbReference>
<evidence type="ECO:0000256" key="7">
    <source>
        <dbReference type="ARBA" id="ARBA00023315"/>
    </source>
</evidence>
<evidence type="ECO:0000313" key="11">
    <source>
        <dbReference type="Proteomes" id="UP000005239"/>
    </source>
</evidence>
<accession>A0A8R1Z500</accession>
<dbReference type="PANTHER" id="PTHR22589:SF16">
    <property type="entry name" value="CARNITINE O-PALMITOYLTRANSFERASE 2, MITOCHONDRIAL"/>
    <property type="match status" value="1"/>
</dbReference>
<reference evidence="11" key="1">
    <citation type="journal article" date="2008" name="Nat. Genet.">
        <title>The Pristionchus pacificus genome provides a unique perspective on nematode lifestyle and parasitism.</title>
        <authorList>
            <person name="Dieterich C."/>
            <person name="Clifton S.W."/>
            <person name="Schuster L.N."/>
            <person name="Chinwalla A."/>
            <person name="Delehaunty K."/>
            <person name="Dinkelacker I."/>
            <person name="Fulton L."/>
            <person name="Fulton R."/>
            <person name="Godfrey J."/>
            <person name="Minx P."/>
            <person name="Mitreva M."/>
            <person name="Roeseler W."/>
            <person name="Tian H."/>
            <person name="Witte H."/>
            <person name="Yang S.P."/>
            <person name="Wilson R.K."/>
            <person name="Sommer R.J."/>
        </authorList>
    </citation>
    <scope>NUCLEOTIDE SEQUENCE [LARGE SCALE GENOMIC DNA]</scope>
    <source>
        <strain evidence="11">PS312</strain>
    </source>
</reference>
<comment type="similarity">
    <text evidence="2">Belongs to the carnitine/choline acetyltransferase family.</text>
</comment>
<comment type="pathway">
    <text evidence="1">Lipid metabolism; fatty acid beta-oxidation.</text>
</comment>
<evidence type="ECO:0000256" key="8">
    <source>
        <dbReference type="ARBA" id="ARBA00048999"/>
    </source>
</evidence>
<evidence type="ECO:0000256" key="2">
    <source>
        <dbReference type="ARBA" id="ARBA00005232"/>
    </source>
</evidence>
<keyword evidence="3" id="KW-0813">Transport</keyword>
<dbReference type="InterPro" id="IPR036388">
    <property type="entry name" value="WH-like_DNA-bd_sf"/>
</dbReference>
<comment type="catalytic activity">
    <reaction evidence="8">
        <text>4,8-dimethylnonanoyl-CoA + (R)-carnitine = O-4,8-dimethylnonanoyl-(R)-carnitine + CoA</text>
        <dbReference type="Rhea" id="RHEA:44860"/>
        <dbReference type="ChEBI" id="CHEBI:16347"/>
        <dbReference type="ChEBI" id="CHEBI:57287"/>
        <dbReference type="ChEBI" id="CHEBI:77061"/>
        <dbReference type="ChEBI" id="CHEBI:84654"/>
    </reaction>
</comment>
<keyword evidence="6" id="KW-0443">Lipid metabolism</keyword>
<dbReference type="SUPFAM" id="SSF52777">
    <property type="entry name" value="CoA-dependent acyltransferases"/>
    <property type="match status" value="2"/>
</dbReference>
<dbReference type="FunFam" id="1.10.275.20:FF:000001">
    <property type="entry name" value="carnitine O-palmitoyltransferase 2, mitochondrial"/>
    <property type="match status" value="1"/>
</dbReference>
<dbReference type="InterPro" id="IPR042572">
    <property type="entry name" value="Carn_acyl_trans_N"/>
</dbReference>
<keyword evidence="7" id="KW-0012">Acyltransferase</keyword>
<keyword evidence="4" id="KW-0808">Transferase</keyword>
<dbReference type="Gene3D" id="3.30.559.70">
    <property type="entry name" value="Choline/Carnitine o-acyltransferase, domain 2"/>
    <property type="match status" value="1"/>
</dbReference>
<dbReference type="Gene3D" id="1.10.275.20">
    <property type="entry name" value="Choline/Carnitine o-acyltransferase"/>
    <property type="match status" value="1"/>
</dbReference>
<evidence type="ECO:0000256" key="9">
    <source>
        <dbReference type="SAM" id="MobiDB-lite"/>
    </source>
</evidence>
<organism evidence="10 11">
    <name type="scientific">Pristionchus pacificus</name>
    <name type="common">Parasitic nematode worm</name>
    <dbReference type="NCBI Taxonomy" id="54126"/>
    <lineage>
        <taxon>Eukaryota</taxon>
        <taxon>Metazoa</taxon>
        <taxon>Ecdysozoa</taxon>
        <taxon>Nematoda</taxon>
        <taxon>Chromadorea</taxon>
        <taxon>Rhabditida</taxon>
        <taxon>Rhabditina</taxon>
        <taxon>Diplogasteromorpha</taxon>
        <taxon>Diplogasteroidea</taxon>
        <taxon>Neodiplogasteridae</taxon>
        <taxon>Pristionchus</taxon>
    </lineage>
</organism>
<gene>
    <name evidence="10" type="primary">WBGene00281276</name>
</gene>
<keyword evidence="5" id="KW-0276">Fatty acid metabolism</keyword>
<evidence type="ECO:0000256" key="6">
    <source>
        <dbReference type="ARBA" id="ARBA00023098"/>
    </source>
</evidence>